<proteinExistence type="predicted"/>
<protein>
    <submittedName>
        <fullName evidence="1">Uncharacterized protein</fullName>
    </submittedName>
</protein>
<evidence type="ECO:0000313" key="1">
    <source>
        <dbReference type="EMBL" id="GBP53482.1"/>
    </source>
</evidence>
<evidence type="ECO:0000313" key="2">
    <source>
        <dbReference type="Proteomes" id="UP000299102"/>
    </source>
</evidence>
<organism evidence="1 2">
    <name type="scientific">Eumeta variegata</name>
    <name type="common">Bagworm moth</name>
    <name type="synonym">Eumeta japonica</name>
    <dbReference type="NCBI Taxonomy" id="151549"/>
    <lineage>
        <taxon>Eukaryota</taxon>
        <taxon>Metazoa</taxon>
        <taxon>Ecdysozoa</taxon>
        <taxon>Arthropoda</taxon>
        <taxon>Hexapoda</taxon>
        <taxon>Insecta</taxon>
        <taxon>Pterygota</taxon>
        <taxon>Neoptera</taxon>
        <taxon>Endopterygota</taxon>
        <taxon>Lepidoptera</taxon>
        <taxon>Glossata</taxon>
        <taxon>Ditrysia</taxon>
        <taxon>Tineoidea</taxon>
        <taxon>Psychidae</taxon>
        <taxon>Oiketicinae</taxon>
        <taxon>Eumeta</taxon>
    </lineage>
</organism>
<reference evidence="1 2" key="1">
    <citation type="journal article" date="2019" name="Commun. Biol.">
        <title>The bagworm genome reveals a unique fibroin gene that provides high tensile strength.</title>
        <authorList>
            <person name="Kono N."/>
            <person name="Nakamura H."/>
            <person name="Ohtoshi R."/>
            <person name="Tomita M."/>
            <person name="Numata K."/>
            <person name="Arakawa K."/>
        </authorList>
    </citation>
    <scope>NUCLEOTIDE SEQUENCE [LARGE SCALE GENOMIC DNA]</scope>
</reference>
<comment type="caution">
    <text evidence="1">The sequence shown here is derived from an EMBL/GenBank/DDBJ whole genome shotgun (WGS) entry which is preliminary data.</text>
</comment>
<dbReference type="Proteomes" id="UP000299102">
    <property type="component" value="Unassembled WGS sequence"/>
</dbReference>
<keyword evidence="2" id="KW-1185">Reference proteome</keyword>
<gene>
    <name evidence="1" type="ORF">EVAR_49669_1</name>
</gene>
<dbReference type="EMBL" id="BGZK01000626">
    <property type="protein sequence ID" value="GBP53482.1"/>
    <property type="molecule type" value="Genomic_DNA"/>
</dbReference>
<name>A0A4C1WSE1_EUMVA</name>
<accession>A0A4C1WSE1</accession>
<sequence length="113" mass="13105">MIKGKKYEWVTGTLNRKTKSISGKSHLYSDSVAFHRSSWPIFVLQPRRMCNRYNEYRDRERNQDHNRKQAQARNLYRVVGTPACRLTAFSEAVIEVQLYSICRPAIPSSGGLI</sequence>
<dbReference type="AlphaFoldDB" id="A0A4C1WSE1"/>